<reference evidence="2 3" key="1">
    <citation type="submission" date="2023-09" db="EMBL/GenBank/DDBJ databases">
        <title>Whole genome shotgun sequencing (WGS) of Bosea sp. ZW T0_25, isolated from stored onions (Allium cepa).</title>
        <authorList>
            <person name="Stoll D.A."/>
            <person name="Huch M."/>
        </authorList>
    </citation>
    <scope>NUCLEOTIDE SEQUENCE [LARGE SCALE GENOMIC DNA]</scope>
    <source>
        <strain evidence="2 3">ZW T0_25</strain>
    </source>
</reference>
<dbReference type="EMBL" id="JAWDID010000045">
    <property type="protein sequence ID" value="MDU0342665.1"/>
    <property type="molecule type" value="Genomic_DNA"/>
</dbReference>
<dbReference type="Proteomes" id="UP001254257">
    <property type="component" value="Unassembled WGS sequence"/>
</dbReference>
<gene>
    <name evidence="2" type="ORF">RKE40_22435</name>
</gene>
<dbReference type="Gene3D" id="3.30.420.180">
    <property type="entry name" value="CobE/GbiG C-terminal domain"/>
    <property type="match status" value="1"/>
</dbReference>
<accession>A0ABU3SD04</accession>
<keyword evidence="3" id="KW-1185">Reference proteome</keyword>
<evidence type="ECO:0000313" key="2">
    <source>
        <dbReference type="EMBL" id="MDU0342665.1"/>
    </source>
</evidence>
<evidence type="ECO:0000259" key="1">
    <source>
        <dbReference type="Pfam" id="PF01890"/>
    </source>
</evidence>
<evidence type="ECO:0000313" key="3">
    <source>
        <dbReference type="Proteomes" id="UP001254257"/>
    </source>
</evidence>
<organism evidence="2 3">
    <name type="scientific">Bosea rubneri</name>
    <dbReference type="NCBI Taxonomy" id="3075434"/>
    <lineage>
        <taxon>Bacteria</taxon>
        <taxon>Pseudomonadati</taxon>
        <taxon>Pseudomonadota</taxon>
        <taxon>Alphaproteobacteria</taxon>
        <taxon>Hyphomicrobiales</taxon>
        <taxon>Boseaceae</taxon>
        <taxon>Bosea</taxon>
    </lineage>
</organism>
<dbReference type="InterPro" id="IPR002750">
    <property type="entry name" value="CobE/GbiG_C"/>
</dbReference>
<proteinExistence type="predicted"/>
<feature type="domain" description="CobE/GbiG C-terminal" evidence="1">
    <location>
        <begin position="11"/>
        <end position="131"/>
    </location>
</feature>
<dbReference type="InterPro" id="IPR036518">
    <property type="entry name" value="CobE/GbiG_C_sf"/>
</dbReference>
<protein>
    <submittedName>
        <fullName evidence="2">Cobalamin biosynthesis protein</fullName>
    </submittedName>
</protein>
<comment type="caution">
    <text evidence="2">The sequence shown here is derived from an EMBL/GenBank/DDBJ whole genome shotgun (WGS) entry which is preliminary data.</text>
</comment>
<name>A0ABU3SD04_9HYPH</name>
<sequence>MAGGEALNGGITAGIGLRPGTSEAEILACLTQTLAAAGFGSERLARLATLASRFGEPGLSAVARTHDVELVAIPDEALAGFEAACATRSSRIAGLYGVGSVAEAAALAAAGPGAVLVQPRIATSRVTCALARGAEADGNS</sequence>
<dbReference type="SUPFAM" id="SSF159664">
    <property type="entry name" value="CobE/GbiG C-terminal domain-like"/>
    <property type="match status" value="1"/>
</dbReference>
<dbReference type="PANTHER" id="PTHR37477:SF1">
    <property type="entry name" value="COBALT-PRECORRIN-5A HYDROLASE"/>
    <property type="match status" value="1"/>
</dbReference>
<dbReference type="RefSeq" id="WP_316020428.1">
    <property type="nucleotide sequence ID" value="NZ_JAWDID010000045.1"/>
</dbReference>
<dbReference type="InterPro" id="IPR052553">
    <property type="entry name" value="CbiG_hydrolase"/>
</dbReference>
<dbReference type="PANTHER" id="PTHR37477">
    <property type="entry name" value="COBALT-PRECORRIN-5A HYDROLASE"/>
    <property type="match status" value="1"/>
</dbReference>
<dbReference type="Pfam" id="PF01890">
    <property type="entry name" value="CbiG_C"/>
    <property type="match status" value="1"/>
</dbReference>